<evidence type="ECO:0000313" key="4">
    <source>
        <dbReference type="Proteomes" id="UP001152797"/>
    </source>
</evidence>
<name>A0A9P1BKL2_9DINO</name>
<organism evidence="2">
    <name type="scientific">Cladocopium goreaui</name>
    <dbReference type="NCBI Taxonomy" id="2562237"/>
    <lineage>
        <taxon>Eukaryota</taxon>
        <taxon>Sar</taxon>
        <taxon>Alveolata</taxon>
        <taxon>Dinophyceae</taxon>
        <taxon>Suessiales</taxon>
        <taxon>Symbiodiniaceae</taxon>
        <taxon>Cladocopium</taxon>
    </lineage>
</organism>
<comment type="caution">
    <text evidence="2">The sequence shown here is derived from an EMBL/GenBank/DDBJ whole genome shotgun (WGS) entry which is preliminary data.</text>
</comment>
<keyword evidence="4" id="KW-1185">Reference proteome</keyword>
<proteinExistence type="predicted"/>
<evidence type="ECO:0000256" key="1">
    <source>
        <dbReference type="SAM" id="SignalP"/>
    </source>
</evidence>
<dbReference type="AlphaFoldDB" id="A0A9P1BKL2"/>
<dbReference type="EMBL" id="CAMXCT010000180">
    <property type="protein sequence ID" value="CAI3975092.1"/>
    <property type="molecule type" value="Genomic_DNA"/>
</dbReference>
<protein>
    <submittedName>
        <fullName evidence="2">Uncharacterized protein</fullName>
    </submittedName>
</protein>
<evidence type="ECO:0000313" key="3">
    <source>
        <dbReference type="EMBL" id="CAL1128467.1"/>
    </source>
</evidence>
<feature type="signal peptide" evidence="1">
    <location>
        <begin position="1"/>
        <end position="17"/>
    </location>
</feature>
<dbReference type="EMBL" id="CAMXCT020000180">
    <property type="protein sequence ID" value="CAL1128467.1"/>
    <property type="molecule type" value="Genomic_DNA"/>
</dbReference>
<evidence type="ECO:0000313" key="2">
    <source>
        <dbReference type="EMBL" id="CAI3975092.1"/>
    </source>
</evidence>
<dbReference type="Proteomes" id="UP001152797">
    <property type="component" value="Unassembled WGS sequence"/>
</dbReference>
<feature type="chain" id="PRO_5043269547" evidence="1">
    <location>
        <begin position="18"/>
        <end position="100"/>
    </location>
</feature>
<dbReference type="EMBL" id="CAMXCT030000180">
    <property type="protein sequence ID" value="CAL4762404.1"/>
    <property type="molecule type" value="Genomic_DNA"/>
</dbReference>
<reference evidence="2" key="1">
    <citation type="submission" date="2022-10" db="EMBL/GenBank/DDBJ databases">
        <authorList>
            <person name="Chen Y."/>
            <person name="Dougan E. K."/>
            <person name="Chan C."/>
            <person name="Rhodes N."/>
            <person name="Thang M."/>
        </authorList>
    </citation>
    <scope>NUCLEOTIDE SEQUENCE</scope>
</reference>
<sequence length="100" mass="10879">MLLKWLVRAFVVVMARASVSESAVSSAHSAPIANHAMLEVEATSKTSAEELDEMLSASMNRALSRAEVGGCRTVNKPCWVDAQCCSARCQPSIRRCRPVR</sequence>
<accession>A0A9P1BKL2</accession>
<gene>
    <name evidence="2" type="ORF">C1SCF055_LOCUS3452</name>
</gene>
<reference evidence="3" key="2">
    <citation type="submission" date="2024-04" db="EMBL/GenBank/DDBJ databases">
        <authorList>
            <person name="Chen Y."/>
            <person name="Shah S."/>
            <person name="Dougan E. K."/>
            <person name="Thang M."/>
            <person name="Chan C."/>
        </authorList>
    </citation>
    <scope>NUCLEOTIDE SEQUENCE [LARGE SCALE GENOMIC DNA]</scope>
</reference>
<dbReference type="OrthoDB" id="10522197at2759"/>
<keyword evidence="1" id="KW-0732">Signal</keyword>